<evidence type="ECO:0000313" key="7">
    <source>
        <dbReference type="EMBL" id="OGG29835.1"/>
    </source>
</evidence>
<dbReference type="PANTHER" id="PTHR43646:SF2">
    <property type="entry name" value="GLYCOSYLTRANSFERASE 2-LIKE DOMAIN-CONTAINING PROTEIN"/>
    <property type="match status" value="1"/>
</dbReference>
<evidence type="ECO:0000256" key="5">
    <source>
        <dbReference type="ARBA" id="ARBA00023136"/>
    </source>
</evidence>
<evidence type="ECO:0000256" key="3">
    <source>
        <dbReference type="ARBA" id="ARBA00022676"/>
    </source>
</evidence>
<accession>A0A1F6AYS0</accession>
<dbReference type="GO" id="GO:0005886">
    <property type="term" value="C:plasma membrane"/>
    <property type="evidence" value="ECO:0007669"/>
    <property type="project" value="UniProtKB-SubCell"/>
</dbReference>
<dbReference type="AlphaFoldDB" id="A0A1F6AYS0"/>
<dbReference type="InterPro" id="IPR029044">
    <property type="entry name" value="Nucleotide-diphossugar_trans"/>
</dbReference>
<evidence type="ECO:0000256" key="2">
    <source>
        <dbReference type="ARBA" id="ARBA00022475"/>
    </source>
</evidence>
<dbReference type="CDD" id="cd06423">
    <property type="entry name" value="CESA_like"/>
    <property type="match status" value="1"/>
</dbReference>
<name>A0A1F6AYS0_9BACT</name>
<protein>
    <recommendedName>
        <fullName evidence="6">Glycosyltransferase 2-like domain-containing protein</fullName>
    </recommendedName>
</protein>
<dbReference type="Gene3D" id="3.90.550.10">
    <property type="entry name" value="Spore Coat Polysaccharide Biosynthesis Protein SpsA, Chain A"/>
    <property type="match status" value="1"/>
</dbReference>
<dbReference type="PANTHER" id="PTHR43646">
    <property type="entry name" value="GLYCOSYLTRANSFERASE"/>
    <property type="match status" value="1"/>
</dbReference>
<organism evidence="7 8">
    <name type="scientific">Candidatus Gottesmanbacteria bacterium RIFCSPLOWO2_01_FULL_46_21</name>
    <dbReference type="NCBI Taxonomy" id="1798393"/>
    <lineage>
        <taxon>Bacteria</taxon>
        <taxon>Candidatus Gottesmaniibacteriota</taxon>
    </lineage>
</organism>
<evidence type="ECO:0000259" key="6">
    <source>
        <dbReference type="Pfam" id="PF00535"/>
    </source>
</evidence>
<comment type="caution">
    <text evidence="7">The sequence shown here is derived from an EMBL/GenBank/DDBJ whole genome shotgun (WGS) entry which is preliminary data.</text>
</comment>
<dbReference type="InterPro" id="IPR001173">
    <property type="entry name" value="Glyco_trans_2-like"/>
</dbReference>
<keyword evidence="3" id="KW-0328">Glycosyltransferase</keyword>
<keyword evidence="2" id="KW-1003">Cell membrane</keyword>
<dbReference type="Proteomes" id="UP000178461">
    <property type="component" value="Unassembled WGS sequence"/>
</dbReference>
<reference evidence="7 8" key="1">
    <citation type="journal article" date="2016" name="Nat. Commun.">
        <title>Thousands of microbial genomes shed light on interconnected biogeochemical processes in an aquifer system.</title>
        <authorList>
            <person name="Anantharaman K."/>
            <person name="Brown C.T."/>
            <person name="Hug L.A."/>
            <person name="Sharon I."/>
            <person name="Castelle C.J."/>
            <person name="Probst A.J."/>
            <person name="Thomas B.C."/>
            <person name="Singh A."/>
            <person name="Wilkins M.J."/>
            <person name="Karaoz U."/>
            <person name="Brodie E.L."/>
            <person name="Williams K.H."/>
            <person name="Hubbard S.S."/>
            <person name="Banfield J.F."/>
        </authorList>
    </citation>
    <scope>NUCLEOTIDE SEQUENCE [LARGE SCALE GENOMIC DNA]</scope>
</reference>
<dbReference type="Pfam" id="PF00535">
    <property type="entry name" value="Glycos_transf_2"/>
    <property type="match status" value="1"/>
</dbReference>
<proteinExistence type="predicted"/>
<dbReference type="SUPFAM" id="SSF53448">
    <property type="entry name" value="Nucleotide-diphospho-sugar transferases"/>
    <property type="match status" value="1"/>
</dbReference>
<evidence type="ECO:0000256" key="1">
    <source>
        <dbReference type="ARBA" id="ARBA00004236"/>
    </source>
</evidence>
<evidence type="ECO:0000256" key="4">
    <source>
        <dbReference type="ARBA" id="ARBA00022679"/>
    </source>
</evidence>
<keyword evidence="4" id="KW-0808">Transferase</keyword>
<evidence type="ECO:0000313" key="8">
    <source>
        <dbReference type="Proteomes" id="UP000178461"/>
    </source>
</evidence>
<dbReference type="GO" id="GO:0016757">
    <property type="term" value="F:glycosyltransferase activity"/>
    <property type="evidence" value="ECO:0007669"/>
    <property type="project" value="UniProtKB-KW"/>
</dbReference>
<dbReference type="EMBL" id="MFJW01000014">
    <property type="protein sequence ID" value="OGG29835.1"/>
    <property type="molecule type" value="Genomic_DNA"/>
</dbReference>
<keyword evidence="5" id="KW-0472">Membrane</keyword>
<feature type="domain" description="Glycosyltransferase 2-like" evidence="6">
    <location>
        <begin position="8"/>
        <end position="160"/>
    </location>
</feature>
<gene>
    <name evidence="7" type="ORF">A2971_03500</name>
</gene>
<comment type="subcellular location">
    <subcellularLocation>
        <location evidence="1">Cell membrane</location>
    </subcellularLocation>
</comment>
<sequence>MNKKPIISVIVPAYNEELYIAACLDSLKEQQTSVSYEIIVADNNSSDRTVSIAKKCGAQVTVAKQKGYAHTATTAISHAHGRIIAMTDADTLVPPLWLSTISEAFKKYPDVVAVGGPFRYYDGPGYLRFFIDNINRIYPRLLTATICGMNMAFRREAYQAVGGFSPDINLQADTYLGQKLSKLGKLYFLKNNTVVSSARRYRSLSQSIPESLTRMVNALAIRIGMPTLFKKQIDYR</sequence>